<feature type="region of interest" description="Disordered" evidence="1">
    <location>
        <begin position="57"/>
        <end position="108"/>
    </location>
</feature>
<name>A0A4Z2F585_9TELE</name>
<comment type="caution">
    <text evidence="2">The sequence shown here is derived from an EMBL/GenBank/DDBJ whole genome shotgun (WGS) entry which is preliminary data.</text>
</comment>
<accession>A0A4Z2F585</accession>
<gene>
    <name evidence="2" type="ORF">EYF80_053918</name>
</gene>
<proteinExistence type="predicted"/>
<dbReference type="AlphaFoldDB" id="A0A4Z2F585"/>
<dbReference type="EMBL" id="SRLO01001687">
    <property type="protein sequence ID" value="TNN35911.1"/>
    <property type="molecule type" value="Genomic_DNA"/>
</dbReference>
<evidence type="ECO:0000256" key="1">
    <source>
        <dbReference type="SAM" id="MobiDB-lite"/>
    </source>
</evidence>
<reference evidence="2 3" key="1">
    <citation type="submission" date="2019-03" db="EMBL/GenBank/DDBJ databases">
        <title>First draft genome of Liparis tanakae, snailfish: a comprehensive survey of snailfish specific genes.</title>
        <authorList>
            <person name="Kim W."/>
            <person name="Song I."/>
            <person name="Jeong J.-H."/>
            <person name="Kim D."/>
            <person name="Kim S."/>
            <person name="Ryu S."/>
            <person name="Song J.Y."/>
            <person name="Lee S.K."/>
        </authorList>
    </citation>
    <scope>NUCLEOTIDE SEQUENCE [LARGE SCALE GENOMIC DNA]</scope>
    <source>
        <tissue evidence="2">Muscle</tissue>
    </source>
</reference>
<evidence type="ECO:0000313" key="2">
    <source>
        <dbReference type="EMBL" id="TNN35911.1"/>
    </source>
</evidence>
<keyword evidence="3" id="KW-1185">Reference proteome</keyword>
<sequence length="138" mass="15377">MGVALRPDLTPKVTCSSVISPLAKKLVLMSRLWVRPSCCRHRPSDRMRGMEVIAPKEVSAQRPGALTRPESGRRDLHIARSVTTDGDASRRGEGGRGGALRSESCKEHSVNRRHIERLFTRPRDIVRDNSSRVRVASL</sequence>
<protein>
    <submittedName>
        <fullName evidence="2">Uncharacterized protein</fullName>
    </submittedName>
</protein>
<dbReference type="Proteomes" id="UP000314294">
    <property type="component" value="Unassembled WGS sequence"/>
</dbReference>
<evidence type="ECO:0000313" key="3">
    <source>
        <dbReference type="Proteomes" id="UP000314294"/>
    </source>
</evidence>
<organism evidence="2 3">
    <name type="scientific">Liparis tanakae</name>
    <name type="common">Tanaka's snailfish</name>
    <dbReference type="NCBI Taxonomy" id="230148"/>
    <lineage>
        <taxon>Eukaryota</taxon>
        <taxon>Metazoa</taxon>
        <taxon>Chordata</taxon>
        <taxon>Craniata</taxon>
        <taxon>Vertebrata</taxon>
        <taxon>Euteleostomi</taxon>
        <taxon>Actinopterygii</taxon>
        <taxon>Neopterygii</taxon>
        <taxon>Teleostei</taxon>
        <taxon>Neoteleostei</taxon>
        <taxon>Acanthomorphata</taxon>
        <taxon>Eupercaria</taxon>
        <taxon>Perciformes</taxon>
        <taxon>Cottioidei</taxon>
        <taxon>Cottales</taxon>
        <taxon>Liparidae</taxon>
        <taxon>Liparis</taxon>
    </lineage>
</organism>